<feature type="compositionally biased region" description="Basic residues" evidence="1">
    <location>
        <begin position="100"/>
        <end position="109"/>
    </location>
</feature>
<name>B4LV46_DROVI</name>
<dbReference type="InParanoid" id="B4LV46"/>
<dbReference type="AlphaFoldDB" id="B4LV46"/>
<proteinExistence type="predicted"/>
<organism evidence="2 3">
    <name type="scientific">Drosophila virilis</name>
    <name type="common">Fruit fly</name>
    <dbReference type="NCBI Taxonomy" id="7244"/>
    <lineage>
        <taxon>Eukaryota</taxon>
        <taxon>Metazoa</taxon>
        <taxon>Ecdysozoa</taxon>
        <taxon>Arthropoda</taxon>
        <taxon>Hexapoda</taxon>
        <taxon>Insecta</taxon>
        <taxon>Pterygota</taxon>
        <taxon>Neoptera</taxon>
        <taxon>Endopterygota</taxon>
        <taxon>Diptera</taxon>
        <taxon>Brachycera</taxon>
        <taxon>Muscomorpha</taxon>
        <taxon>Ephydroidea</taxon>
        <taxon>Drosophilidae</taxon>
        <taxon>Drosophila</taxon>
    </lineage>
</organism>
<reference evidence="2 3" key="1">
    <citation type="journal article" date="2007" name="Nature">
        <title>Evolution of genes and genomes on the Drosophila phylogeny.</title>
        <authorList>
            <consortium name="Drosophila 12 Genomes Consortium"/>
            <person name="Clark A.G."/>
            <person name="Eisen M.B."/>
            <person name="Smith D.R."/>
            <person name="Bergman C.M."/>
            <person name="Oliver B."/>
            <person name="Markow T.A."/>
            <person name="Kaufman T.C."/>
            <person name="Kellis M."/>
            <person name="Gelbart W."/>
            <person name="Iyer V.N."/>
            <person name="Pollard D.A."/>
            <person name="Sackton T.B."/>
            <person name="Larracuente A.M."/>
            <person name="Singh N.D."/>
            <person name="Abad J.P."/>
            <person name="Abt D.N."/>
            <person name="Adryan B."/>
            <person name="Aguade M."/>
            <person name="Akashi H."/>
            <person name="Anderson W.W."/>
            <person name="Aquadro C.F."/>
            <person name="Ardell D.H."/>
            <person name="Arguello R."/>
            <person name="Artieri C.G."/>
            <person name="Barbash D.A."/>
            <person name="Barker D."/>
            <person name="Barsanti P."/>
            <person name="Batterham P."/>
            <person name="Batzoglou S."/>
            <person name="Begun D."/>
            <person name="Bhutkar A."/>
            <person name="Blanco E."/>
            <person name="Bosak S.A."/>
            <person name="Bradley R.K."/>
            <person name="Brand A.D."/>
            <person name="Brent M.R."/>
            <person name="Brooks A.N."/>
            <person name="Brown R.H."/>
            <person name="Butlin R.K."/>
            <person name="Caggese C."/>
            <person name="Calvi B.R."/>
            <person name="Bernardo de Carvalho A."/>
            <person name="Caspi A."/>
            <person name="Castrezana S."/>
            <person name="Celniker S.E."/>
            <person name="Chang J.L."/>
            <person name="Chapple C."/>
            <person name="Chatterji S."/>
            <person name="Chinwalla A."/>
            <person name="Civetta A."/>
            <person name="Clifton S.W."/>
            <person name="Comeron J.M."/>
            <person name="Costello J.C."/>
            <person name="Coyne J.A."/>
            <person name="Daub J."/>
            <person name="David R.G."/>
            <person name="Delcher A.L."/>
            <person name="Delehaunty K."/>
            <person name="Do C.B."/>
            <person name="Ebling H."/>
            <person name="Edwards K."/>
            <person name="Eickbush T."/>
            <person name="Evans J.D."/>
            <person name="Filipski A."/>
            <person name="Findeiss S."/>
            <person name="Freyhult E."/>
            <person name="Fulton L."/>
            <person name="Fulton R."/>
            <person name="Garcia A.C."/>
            <person name="Gardiner A."/>
            <person name="Garfield D.A."/>
            <person name="Garvin B.E."/>
            <person name="Gibson G."/>
            <person name="Gilbert D."/>
            <person name="Gnerre S."/>
            <person name="Godfrey J."/>
            <person name="Good R."/>
            <person name="Gotea V."/>
            <person name="Gravely B."/>
            <person name="Greenberg A.J."/>
            <person name="Griffiths-Jones S."/>
            <person name="Gross S."/>
            <person name="Guigo R."/>
            <person name="Gustafson E.A."/>
            <person name="Haerty W."/>
            <person name="Hahn M.W."/>
            <person name="Halligan D.L."/>
            <person name="Halpern A.L."/>
            <person name="Halter G.M."/>
            <person name="Han M.V."/>
            <person name="Heger A."/>
            <person name="Hillier L."/>
            <person name="Hinrichs A.S."/>
            <person name="Holmes I."/>
            <person name="Hoskins R.A."/>
            <person name="Hubisz M.J."/>
            <person name="Hultmark D."/>
            <person name="Huntley M.A."/>
            <person name="Jaffe D.B."/>
            <person name="Jagadeeshan S."/>
            <person name="Jeck W.R."/>
            <person name="Johnson J."/>
            <person name="Jones C.D."/>
            <person name="Jordan W.C."/>
            <person name="Karpen G.H."/>
            <person name="Kataoka E."/>
            <person name="Keightley P.D."/>
            <person name="Kheradpour P."/>
            <person name="Kirkness E.F."/>
            <person name="Koerich L.B."/>
            <person name="Kristiansen K."/>
            <person name="Kudrna D."/>
            <person name="Kulathinal R.J."/>
            <person name="Kumar S."/>
            <person name="Kwok R."/>
            <person name="Lander E."/>
            <person name="Langley C.H."/>
            <person name="Lapoint R."/>
            <person name="Lazzaro B.P."/>
            <person name="Lee S.J."/>
            <person name="Levesque L."/>
            <person name="Li R."/>
            <person name="Lin C.F."/>
            <person name="Lin M.F."/>
            <person name="Lindblad-Toh K."/>
            <person name="Llopart A."/>
            <person name="Long M."/>
            <person name="Low L."/>
            <person name="Lozovsky E."/>
            <person name="Lu J."/>
            <person name="Luo M."/>
            <person name="Machado C.A."/>
            <person name="Makalowski W."/>
            <person name="Marzo M."/>
            <person name="Matsuda M."/>
            <person name="Matzkin L."/>
            <person name="McAllister B."/>
            <person name="McBride C.S."/>
            <person name="McKernan B."/>
            <person name="McKernan K."/>
            <person name="Mendez-Lago M."/>
            <person name="Minx P."/>
            <person name="Mollenhauer M.U."/>
            <person name="Montooth K."/>
            <person name="Mount S.M."/>
            <person name="Mu X."/>
            <person name="Myers E."/>
            <person name="Negre B."/>
            <person name="Newfeld S."/>
            <person name="Nielsen R."/>
            <person name="Noor M.A."/>
            <person name="O'Grady P."/>
            <person name="Pachter L."/>
            <person name="Papaceit M."/>
            <person name="Parisi M.J."/>
            <person name="Parisi M."/>
            <person name="Parts L."/>
            <person name="Pedersen J.S."/>
            <person name="Pesole G."/>
            <person name="Phillippy A.M."/>
            <person name="Ponting C.P."/>
            <person name="Pop M."/>
            <person name="Porcelli D."/>
            <person name="Powell J.R."/>
            <person name="Prohaska S."/>
            <person name="Pruitt K."/>
            <person name="Puig M."/>
            <person name="Quesneville H."/>
            <person name="Ram K.R."/>
            <person name="Rand D."/>
            <person name="Rasmussen M.D."/>
            <person name="Reed L.K."/>
            <person name="Reenan R."/>
            <person name="Reily A."/>
            <person name="Remington K.A."/>
            <person name="Rieger T.T."/>
            <person name="Ritchie M.G."/>
            <person name="Robin C."/>
            <person name="Rogers Y.H."/>
            <person name="Rohde C."/>
            <person name="Rozas J."/>
            <person name="Rubenfield M.J."/>
            <person name="Ruiz A."/>
            <person name="Russo S."/>
            <person name="Salzberg S.L."/>
            <person name="Sanchez-Gracia A."/>
            <person name="Saranga D.J."/>
            <person name="Sato H."/>
            <person name="Schaeffer S.W."/>
            <person name="Schatz M.C."/>
            <person name="Schlenke T."/>
            <person name="Schwartz R."/>
            <person name="Segarra C."/>
            <person name="Singh R.S."/>
            <person name="Sirot L."/>
            <person name="Sirota M."/>
            <person name="Sisneros N.B."/>
            <person name="Smith C.D."/>
            <person name="Smith T.F."/>
            <person name="Spieth J."/>
            <person name="Stage D.E."/>
            <person name="Stark A."/>
            <person name="Stephan W."/>
            <person name="Strausberg R.L."/>
            <person name="Strempel S."/>
            <person name="Sturgill D."/>
            <person name="Sutton G."/>
            <person name="Sutton G.G."/>
            <person name="Tao W."/>
            <person name="Teichmann S."/>
            <person name="Tobari Y.N."/>
            <person name="Tomimura Y."/>
            <person name="Tsolas J.M."/>
            <person name="Valente V.L."/>
            <person name="Venter E."/>
            <person name="Venter J.C."/>
            <person name="Vicario S."/>
            <person name="Vieira F.G."/>
            <person name="Vilella A.J."/>
            <person name="Villasante A."/>
            <person name="Walenz B."/>
            <person name="Wang J."/>
            <person name="Wasserman M."/>
            <person name="Watts T."/>
            <person name="Wilson D."/>
            <person name="Wilson R.K."/>
            <person name="Wing R.A."/>
            <person name="Wolfner M.F."/>
            <person name="Wong A."/>
            <person name="Wong G.K."/>
            <person name="Wu C.I."/>
            <person name="Wu G."/>
            <person name="Yamamoto D."/>
            <person name="Yang H.P."/>
            <person name="Yang S.P."/>
            <person name="Yorke J.A."/>
            <person name="Yoshida K."/>
            <person name="Zdobnov E."/>
            <person name="Zhang P."/>
            <person name="Zhang Y."/>
            <person name="Zimin A.V."/>
            <person name="Baldwin J."/>
            <person name="Abdouelleil A."/>
            <person name="Abdulkadir J."/>
            <person name="Abebe A."/>
            <person name="Abera B."/>
            <person name="Abreu J."/>
            <person name="Acer S.C."/>
            <person name="Aftuck L."/>
            <person name="Alexander A."/>
            <person name="An P."/>
            <person name="Anderson E."/>
            <person name="Anderson S."/>
            <person name="Arachi H."/>
            <person name="Azer M."/>
            <person name="Bachantsang P."/>
            <person name="Barry A."/>
            <person name="Bayul T."/>
            <person name="Berlin A."/>
            <person name="Bessette D."/>
            <person name="Bloom T."/>
            <person name="Blye J."/>
            <person name="Boguslavskiy L."/>
            <person name="Bonnet C."/>
            <person name="Boukhgalter B."/>
            <person name="Bourzgui I."/>
            <person name="Brown A."/>
            <person name="Cahill P."/>
            <person name="Channer S."/>
            <person name="Cheshatsang Y."/>
            <person name="Chuda L."/>
            <person name="Citroen M."/>
            <person name="Collymore A."/>
            <person name="Cooke P."/>
            <person name="Costello M."/>
            <person name="D'Aco K."/>
            <person name="Daza R."/>
            <person name="De Haan G."/>
            <person name="DeGray S."/>
            <person name="DeMaso C."/>
            <person name="Dhargay N."/>
            <person name="Dooley K."/>
            <person name="Dooley E."/>
            <person name="Doricent M."/>
            <person name="Dorje P."/>
            <person name="Dorjee K."/>
            <person name="Dupes A."/>
            <person name="Elong R."/>
            <person name="Falk J."/>
            <person name="Farina A."/>
            <person name="Faro S."/>
            <person name="Ferguson D."/>
            <person name="Fisher S."/>
            <person name="Foley C.D."/>
            <person name="Franke A."/>
            <person name="Friedrich D."/>
            <person name="Gadbois L."/>
            <person name="Gearin G."/>
            <person name="Gearin C.R."/>
            <person name="Giannoukos G."/>
            <person name="Goode T."/>
            <person name="Graham J."/>
            <person name="Grandbois E."/>
            <person name="Grewal S."/>
            <person name="Gyaltsen K."/>
            <person name="Hafez N."/>
            <person name="Hagos B."/>
            <person name="Hall J."/>
            <person name="Henson C."/>
            <person name="Hollinger A."/>
            <person name="Honan T."/>
            <person name="Huard M.D."/>
            <person name="Hughes L."/>
            <person name="Hurhula B."/>
            <person name="Husby M.E."/>
            <person name="Kamat A."/>
            <person name="Kanga B."/>
            <person name="Kashin S."/>
            <person name="Khazanovich D."/>
            <person name="Kisner P."/>
            <person name="Lance K."/>
            <person name="Lara M."/>
            <person name="Lee W."/>
            <person name="Lennon N."/>
            <person name="Letendre F."/>
            <person name="LeVine R."/>
            <person name="Lipovsky A."/>
            <person name="Liu X."/>
            <person name="Liu J."/>
            <person name="Liu S."/>
            <person name="Lokyitsang T."/>
            <person name="Lokyitsang Y."/>
            <person name="Lubonja R."/>
            <person name="Lui A."/>
            <person name="MacDonald P."/>
            <person name="Magnisalis V."/>
            <person name="Maru K."/>
            <person name="Matthews C."/>
            <person name="McCusker W."/>
            <person name="McDonough S."/>
            <person name="Mehta T."/>
            <person name="Meldrim J."/>
            <person name="Meneus L."/>
            <person name="Mihai O."/>
            <person name="Mihalev A."/>
            <person name="Mihova T."/>
            <person name="Mittelman R."/>
            <person name="Mlenga V."/>
            <person name="Montmayeur A."/>
            <person name="Mulrain L."/>
            <person name="Navidi A."/>
            <person name="Naylor J."/>
            <person name="Negash T."/>
            <person name="Nguyen T."/>
            <person name="Nguyen N."/>
            <person name="Nicol R."/>
            <person name="Norbu C."/>
            <person name="Norbu N."/>
            <person name="Novod N."/>
            <person name="O'Neill B."/>
            <person name="Osman S."/>
            <person name="Markiewicz E."/>
            <person name="Oyono O.L."/>
            <person name="Patti C."/>
            <person name="Phunkhang P."/>
            <person name="Pierre F."/>
            <person name="Priest M."/>
            <person name="Raghuraman S."/>
            <person name="Rege F."/>
            <person name="Reyes R."/>
            <person name="Rise C."/>
            <person name="Rogov P."/>
            <person name="Ross K."/>
            <person name="Ryan E."/>
            <person name="Settipalli S."/>
            <person name="Shea T."/>
            <person name="Sherpa N."/>
            <person name="Shi L."/>
            <person name="Shih D."/>
            <person name="Sparrow T."/>
            <person name="Spaulding J."/>
            <person name="Stalker J."/>
            <person name="Stange-Thomann N."/>
            <person name="Stavropoulos S."/>
            <person name="Stone C."/>
            <person name="Strader C."/>
            <person name="Tesfaye S."/>
            <person name="Thomson T."/>
            <person name="Thoulutsang Y."/>
            <person name="Thoulutsang D."/>
            <person name="Topham K."/>
            <person name="Topping I."/>
            <person name="Tsamla T."/>
            <person name="Vassiliev H."/>
            <person name="Vo A."/>
            <person name="Wangchuk T."/>
            <person name="Wangdi T."/>
            <person name="Weiand M."/>
            <person name="Wilkinson J."/>
            <person name="Wilson A."/>
            <person name="Yadav S."/>
            <person name="Young G."/>
            <person name="Yu Q."/>
            <person name="Zembek L."/>
            <person name="Zhong D."/>
            <person name="Zimmer A."/>
            <person name="Zwirko Z."/>
            <person name="Jaffe D.B."/>
            <person name="Alvarez P."/>
            <person name="Brockman W."/>
            <person name="Butler J."/>
            <person name="Chin C."/>
            <person name="Gnerre S."/>
            <person name="Grabherr M."/>
            <person name="Kleber M."/>
            <person name="Mauceli E."/>
            <person name="MacCallum I."/>
        </authorList>
    </citation>
    <scope>NUCLEOTIDE SEQUENCE [LARGE SCALE GENOMIC DNA]</scope>
    <source>
        <strain evidence="3">Tucson 15010-1051.87</strain>
    </source>
</reference>
<dbReference type="EMBL" id="CH940649">
    <property type="protein sequence ID" value="EDW64306.2"/>
    <property type="molecule type" value="Genomic_DNA"/>
</dbReference>
<gene>
    <name evidence="2" type="primary">Dvir\GJ23267</name>
    <name evidence="2" type="ORF">Dvir_GJ23267</name>
</gene>
<protein>
    <submittedName>
        <fullName evidence="2">Uncharacterized protein</fullName>
    </submittedName>
</protein>
<dbReference type="HOGENOM" id="CLU_1005663_0_0_1"/>
<sequence>MLPSEQLRNFNQRLIPLTPELIQDMLDNEGLEYQTPPGGHSLCSEDYSLGSTSHNNAMQLQDEHRSYNSQSRPVRRYERSSTARRPNEESDSLEEDSHLKRQRARKHNPSRLSEPNYHLKLLYAGRQDMLRSAERHNYSKDTETSTAGGCTQAKQPETFSMEFLCIKPSRRCLYSTSSDSLISKPSKHLEKQSDLGEQNYCRINQHWINMMVVPKSETSFLLNQCKLQNFKTNSCNAYYTPKAKDFRRDREAVASLLARPCCKRNSRNAYW</sequence>
<evidence type="ECO:0000256" key="1">
    <source>
        <dbReference type="SAM" id="MobiDB-lite"/>
    </source>
</evidence>
<feature type="compositionally biased region" description="Polar residues" evidence="1">
    <location>
        <begin position="49"/>
        <end position="59"/>
    </location>
</feature>
<evidence type="ECO:0000313" key="3">
    <source>
        <dbReference type="Proteomes" id="UP000008792"/>
    </source>
</evidence>
<accession>B4LV46</accession>
<feature type="region of interest" description="Disordered" evidence="1">
    <location>
        <begin position="30"/>
        <end position="117"/>
    </location>
</feature>
<keyword evidence="3" id="KW-1185">Reference proteome</keyword>
<feature type="compositionally biased region" description="Basic and acidic residues" evidence="1">
    <location>
        <begin position="75"/>
        <end position="88"/>
    </location>
</feature>
<dbReference type="Proteomes" id="UP000008792">
    <property type="component" value="Unassembled WGS sequence"/>
</dbReference>
<dbReference type="OrthoDB" id="10601544at2759"/>
<evidence type="ECO:0000313" key="2">
    <source>
        <dbReference type="EMBL" id="EDW64306.2"/>
    </source>
</evidence>